<dbReference type="Gene3D" id="3.30.1490.190">
    <property type="match status" value="1"/>
</dbReference>
<dbReference type="OrthoDB" id="8659436at2"/>
<dbReference type="KEGG" id="plt:Plut_1474"/>
<dbReference type="GO" id="GO:0003700">
    <property type="term" value="F:DNA-binding transcription factor activity"/>
    <property type="evidence" value="ECO:0007669"/>
    <property type="project" value="InterPro"/>
</dbReference>
<dbReference type="Pfam" id="PF01475">
    <property type="entry name" value="FUR"/>
    <property type="match status" value="1"/>
</dbReference>
<feature type="binding site" evidence="12">
    <location>
        <position position="114"/>
    </location>
    <ligand>
        <name>Zn(2+)</name>
        <dbReference type="ChEBI" id="CHEBI:29105"/>
    </ligand>
</feature>
<evidence type="ECO:0000313" key="13">
    <source>
        <dbReference type="EMBL" id="ABB24333.1"/>
    </source>
</evidence>
<comment type="cofactor">
    <cofactor evidence="12">
        <name>Zn(2+)</name>
        <dbReference type="ChEBI" id="CHEBI:29105"/>
    </cofactor>
    <text evidence="12">Binds 1 zinc ion per subunit.</text>
</comment>
<sequence>MADTDDNKRQPKAATRQAETLFRSYMKAEGMRCTTERIAVLREVYGSGTHLDADEIYRRMKDRGIAISRATVYHTLDLLFRVHLVAKIDLGHKHTHYEQSHGVANHLHVVCEQCGLVVEIASAELGGLLERLCREQGFQLGSFSLQVFGKCMDDAAGKTCRRRRKAEK</sequence>
<dbReference type="Proteomes" id="UP000002709">
    <property type="component" value="Chromosome"/>
</dbReference>
<evidence type="ECO:0000256" key="10">
    <source>
        <dbReference type="ARBA" id="ARBA00023125"/>
    </source>
</evidence>
<evidence type="ECO:0000256" key="7">
    <source>
        <dbReference type="ARBA" id="ARBA00022723"/>
    </source>
</evidence>
<keyword evidence="11" id="KW-0804">Transcription</keyword>
<keyword evidence="6" id="KW-0678">Repressor</keyword>
<reference evidence="14" key="1">
    <citation type="submission" date="2005-08" db="EMBL/GenBank/DDBJ databases">
        <title>Complete sequence of Pelodictyon luteolum DSM 273.</title>
        <authorList>
            <consortium name="US DOE Joint Genome Institute"/>
            <person name="Copeland A."/>
            <person name="Lucas S."/>
            <person name="Lapidus A."/>
            <person name="Barry K."/>
            <person name="Detter J.C."/>
            <person name="Glavina T."/>
            <person name="Hammon N."/>
            <person name="Israni S."/>
            <person name="Pitluck S."/>
            <person name="Bryant D."/>
            <person name="Schmutz J."/>
            <person name="Larimer F."/>
            <person name="Land M."/>
            <person name="Kyrpides N."/>
            <person name="Ivanova N."/>
            <person name="Richardson P."/>
        </authorList>
    </citation>
    <scope>NUCLEOTIDE SEQUENCE [LARGE SCALE GENOMIC DNA]</scope>
    <source>
        <strain evidence="14">DSM 273 / BCRC 81028 / 2530</strain>
    </source>
</reference>
<comment type="subcellular location">
    <subcellularLocation>
        <location evidence="1">Cytoplasm</location>
    </subcellularLocation>
</comment>
<evidence type="ECO:0000256" key="8">
    <source>
        <dbReference type="ARBA" id="ARBA00022833"/>
    </source>
</evidence>
<evidence type="ECO:0000256" key="1">
    <source>
        <dbReference type="ARBA" id="ARBA00004496"/>
    </source>
</evidence>
<dbReference type="CDD" id="cd07153">
    <property type="entry name" value="Fur_like"/>
    <property type="match status" value="1"/>
</dbReference>
<evidence type="ECO:0000256" key="5">
    <source>
        <dbReference type="ARBA" id="ARBA00022490"/>
    </source>
</evidence>
<dbReference type="PANTHER" id="PTHR33202">
    <property type="entry name" value="ZINC UPTAKE REGULATION PROTEIN"/>
    <property type="match status" value="1"/>
</dbReference>
<feature type="binding site" evidence="12">
    <location>
        <position position="151"/>
    </location>
    <ligand>
        <name>Zn(2+)</name>
        <dbReference type="ChEBI" id="CHEBI:29105"/>
    </ligand>
</feature>
<evidence type="ECO:0000313" key="14">
    <source>
        <dbReference type="Proteomes" id="UP000002709"/>
    </source>
</evidence>
<name>Q3B2U8_CHLL3</name>
<dbReference type="GO" id="GO:1900376">
    <property type="term" value="P:regulation of secondary metabolite biosynthetic process"/>
    <property type="evidence" value="ECO:0007669"/>
    <property type="project" value="TreeGrafter"/>
</dbReference>
<dbReference type="InterPro" id="IPR002481">
    <property type="entry name" value="FUR"/>
</dbReference>
<comment type="similarity">
    <text evidence="2">Belongs to the Fur family.</text>
</comment>
<dbReference type="PANTHER" id="PTHR33202:SF2">
    <property type="entry name" value="FERRIC UPTAKE REGULATION PROTEIN"/>
    <property type="match status" value="1"/>
</dbReference>
<evidence type="ECO:0000256" key="6">
    <source>
        <dbReference type="ARBA" id="ARBA00022491"/>
    </source>
</evidence>
<dbReference type="RefSeq" id="WP_011358205.1">
    <property type="nucleotide sequence ID" value="NC_007512.1"/>
</dbReference>
<evidence type="ECO:0000256" key="3">
    <source>
        <dbReference type="ARBA" id="ARBA00011738"/>
    </source>
</evidence>
<keyword evidence="9" id="KW-0805">Transcription regulation</keyword>
<keyword evidence="5" id="KW-0963">Cytoplasm</keyword>
<dbReference type="STRING" id="319225.Plut_1474"/>
<accession>Q3B2U8</accession>
<keyword evidence="14" id="KW-1185">Reference proteome</keyword>
<comment type="subunit">
    <text evidence="3">Homodimer.</text>
</comment>
<evidence type="ECO:0000256" key="4">
    <source>
        <dbReference type="ARBA" id="ARBA00020910"/>
    </source>
</evidence>
<evidence type="ECO:0000256" key="2">
    <source>
        <dbReference type="ARBA" id="ARBA00007957"/>
    </source>
</evidence>
<dbReference type="GO" id="GO:0000976">
    <property type="term" value="F:transcription cis-regulatory region binding"/>
    <property type="evidence" value="ECO:0007669"/>
    <property type="project" value="TreeGrafter"/>
</dbReference>
<feature type="binding site" evidence="12">
    <location>
        <position position="111"/>
    </location>
    <ligand>
        <name>Zn(2+)</name>
        <dbReference type="ChEBI" id="CHEBI:29105"/>
    </ligand>
</feature>
<proteinExistence type="inferred from homology"/>
<keyword evidence="10" id="KW-0238">DNA-binding</keyword>
<evidence type="ECO:0000256" key="9">
    <source>
        <dbReference type="ARBA" id="ARBA00023015"/>
    </source>
</evidence>
<dbReference type="InterPro" id="IPR036390">
    <property type="entry name" value="WH_DNA-bd_sf"/>
</dbReference>
<dbReference type="InterPro" id="IPR036388">
    <property type="entry name" value="WH-like_DNA-bd_sf"/>
</dbReference>
<dbReference type="SUPFAM" id="SSF46785">
    <property type="entry name" value="Winged helix' DNA-binding domain"/>
    <property type="match status" value="1"/>
</dbReference>
<dbReference type="GO" id="GO:0008270">
    <property type="term" value="F:zinc ion binding"/>
    <property type="evidence" value="ECO:0007669"/>
    <property type="project" value="TreeGrafter"/>
</dbReference>
<dbReference type="GO" id="GO:0005829">
    <property type="term" value="C:cytosol"/>
    <property type="evidence" value="ECO:0007669"/>
    <property type="project" value="TreeGrafter"/>
</dbReference>
<dbReference type="EMBL" id="CP000096">
    <property type="protein sequence ID" value="ABB24333.1"/>
    <property type="molecule type" value="Genomic_DNA"/>
</dbReference>
<gene>
    <name evidence="13" type="ordered locus">Plut_1474</name>
</gene>
<dbReference type="AlphaFoldDB" id="Q3B2U8"/>
<dbReference type="GO" id="GO:0045892">
    <property type="term" value="P:negative regulation of DNA-templated transcription"/>
    <property type="evidence" value="ECO:0007669"/>
    <property type="project" value="TreeGrafter"/>
</dbReference>
<keyword evidence="8 12" id="KW-0862">Zinc</keyword>
<keyword evidence="7 12" id="KW-0479">Metal-binding</keyword>
<dbReference type="Gene3D" id="1.10.10.10">
    <property type="entry name" value="Winged helix-like DNA-binding domain superfamily/Winged helix DNA-binding domain"/>
    <property type="match status" value="1"/>
</dbReference>
<organism evidence="13 14">
    <name type="scientific">Chlorobium luteolum (strain DSM 273 / BCRC 81028 / 2530)</name>
    <name type="common">Pelodictyon luteolum</name>
    <dbReference type="NCBI Taxonomy" id="319225"/>
    <lineage>
        <taxon>Bacteria</taxon>
        <taxon>Pseudomonadati</taxon>
        <taxon>Chlorobiota</taxon>
        <taxon>Chlorobiia</taxon>
        <taxon>Chlorobiales</taxon>
        <taxon>Chlorobiaceae</taxon>
        <taxon>Chlorobium/Pelodictyon group</taxon>
        <taxon>Pelodictyon</taxon>
    </lineage>
</organism>
<protein>
    <recommendedName>
        <fullName evidence="4">Ferric uptake regulation protein</fullName>
    </recommendedName>
</protein>
<dbReference type="InterPro" id="IPR043135">
    <property type="entry name" value="Fur_C"/>
</dbReference>
<evidence type="ECO:0000256" key="12">
    <source>
        <dbReference type="PIRSR" id="PIRSR602481-1"/>
    </source>
</evidence>
<dbReference type="eggNOG" id="COG0735">
    <property type="taxonomic scope" value="Bacteria"/>
</dbReference>
<dbReference type="HOGENOM" id="CLU_096072_3_0_10"/>
<evidence type="ECO:0000256" key="11">
    <source>
        <dbReference type="ARBA" id="ARBA00023163"/>
    </source>
</evidence>